<gene>
    <name evidence="1" type="ORF">CDG81_11390</name>
    <name evidence="2" type="ORF">IL38_11460</name>
</gene>
<keyword evidence="1" id="KW-0413">Isomerase</keyword>
<dbReference type="HOGENOM" id="CLU_077963_1_0_11"/>
<evidence type="ECO:0000313" key="2">
    <source>
        <dbReference type="EMBL" id="KGI81536.1"/>
    </source>
</evidence>
<dbReference type="NCBIfam" id="NF035938">
    <property type="entry name" value="EboA_domain"/>
    <property type="match status" value="1"/>
</dbReference>
<dbReference type="InterPro" id="IPR047715">
    <property type="entry name" value="EboA_dom"/>
</dbReference>
<reference evidence="2 3" key="1">
    <citation type="journal article" date="2014" name="PLoS ONE">
        <title>Identification and Characterization of a New Erythromycin Biosynthetic Gene Cluster in Actinopolyspora erythraea YIM90600, a Novel Erythronolide-Producing Halophilic Actinomycete Isolated from Salt Field.</title>
        <authorList>
            <person name="Chen D."/>
            <person name="Feng J."/>
            <person name="Huang L."/>
            <person name="Zhang Q."/>
            <person name="Wu J."/>
            <person name="Zhu X."/>
            <person name="Duan Y."/>
            <person name="Xu Z."/>
        </authorList>
    </citation>
    <scope>NUCLEOTIDE SEQUENCE [LARGE SCALE GENOMIC DNA]</scope>
    <source>
        <strain evidence="2 3">YIM90600</strain>
    </source>
</reference>
<dbReference type="AlphaFoldDB" id="A0A099D6L0"/>
<reference evidence="1 4" key="2">
    <citation type="submission" date="2017-08" db="EMBL/GenBank/DDBJ databases">
        <title>The complete genome sequence of moderately halophilic actinomycete Actinopolyspora erythraea YIM 90600, the producer of novel erythromycin, novel actinopolysporins A-C and tubercidin.</title>
        <authorList>
            <person name="Yin M."/>
            <person name="Tang S."/>
        </authorList>
    </citation>
    <scope>NUCLEOTIDE SEQUENCE [LARGE SCALE GENOMIC DNA]</scope>
    <source>
        <strain evidence="1 4">YIM 90600</strain>
    </source>
</reference>
<name>A0A099D6L0_9ACTN</name>
<evidence type="ECO:0000313" key="1">
    <source>
        <dbReference type="EMBL" id="ASU78782.1"/>
    </source>
</evidence>
<dbReference type="EMBL" id="JPMV01000018">
    <property type="protein sequence ID" value="KGI81536.1"/>
    <property type="molecule type" value="Genomic_DNA"/>
</dbReference>
<dbReference type="GO" id="GO:0016853">
    <property type="term" value="F:isomerase activity"/>
    <property type="evidence" value="ECO:0007669"/>
    <property type="project" value="UniProtKB-KW"/>
</dbReference>
<dbReference type="KEGG" id="aey:CDG81_11390"/>
<dbReference type="Proteomes" id="UP000029737">
    <property type="component" value="Unassembled WGS sequence"/>
</dbReference>
<evidence type="ECO:0000313" key="4">
    <source>
        <dbReference type="Proteomes" id="UP000215043"/>
    </source>
</evidence>
<evidence type="ECO:0000313" key="3">
    <source>
        <dbReference type="Proteomes" id="UP000029737"/>
    </source>
</evidence>
<keyword evidence="3" id="KW-1185">Reference proteome</keyword>
<dbReference type="eggNOG" id="COG1082">
    <property type="taxonomic scope" value="Bacteria"/>
</dbReference>
<proteinExistence type="predicted"/>
<dbReference type="RefSeq" id="WP_043573248.1">
    <property type="nucleotide sequence ID" value="NZ_CP022752.1"/>
</dbReference>
<accession>A0A099D6L0</accession>
<sequence>MTPYTDPSELRAALRERADTSGMRWLEEALTRVAERRSAIGTLFPAAGRECARGPLVEDSEEPRAVPRTWTCEDAVRALLLTALPLEGAELGSEVTALYRYGDAAEKRGVLRGLGLLRADEGLVEAGLPLVRDGLRSNDTNLVAAALSEFGASRLDAPAYRQGVLKCVFLGIPLRDIAGLPERADAELARMLNDYARERSAAGREIPADVWRIVDPPELHPHREA</sequence>
<protein>
    <submittedName>
        <fullName evidence="1">Sugar phosphate isomerase</fullName>
    </submittedName>
</protein>
<dbReference type="EMBL" id="CP022752">
    <property type="protein sequence ID" value="ASU78782.1"/>
    <property type="molecule type" value="Genomic_DNA"/>
</dbReference>
<dbReference type="OrthoDB" id="4328496at2"/>
<dbReference type="Proteomes" id="UP000215043">
    <property type="component" value="Chromosome"/>
</dbReference>
<organism evidence="1 4">
    <name type="scientific">Actinopolyspora erythraea</name>
    <dbReference type="NCBI Taxonomy" id="414996"/>
    <lineage>
        <taxon>Bacteria</taxon>
        <taxon>Bacillati</taxon>
        <taxon>Actinomycetota</taxon>
        <taxon>Actinomycetes</taxon>
        <taxon>Actinopolysporales</taxon>
        <taxon>Actinopolysporaceae</taxon>
        <taxon>Actinopolyspora</taxon>
    </lineage>
</organism>